<dbReference type="EMBL" id="CP000527">
    <property type="protein sequence ID" value="ABM28361.1"/>
    <property type="molecule type" value="Genomic_DNA"/>
</dbReference>
<keyword evidence="2 4" id="KW-0479">Metal-binding</keyword>
<evidence type="ECO:0000313" key="8">
    <source>
        <dbReference type="Proteomes" id="UP000009173"/>
    </source>
</evidence>
<keyword evidence="5" id="KW-0732">Signal</keyword>
<dbReference type="Pfam" id="PF00034">
    <property type="entry name" value="Cytochrom_C"/>
    <property type="match status" value="1"/>
</dbReference>
<dbReference type="GO" id="GO:0046872">
    <property type="term" value="F:metal ion binding"/>
    <property type="evidence" value="ECO:0007669"/>
    <property type="project" value="UniProtKB-KW"/>
</dbReference>
<feature type="domain" description="Cytochrome c" evidence="6">
    <location>
        <begin position="22"/>
        <end position="103"/>
    </location>
</feature>
<gene>
    <name evidence="7" type="ordered locus">Dvul_1343</name>
</gene>
<keyword evidence="1 4" id="KW-0349">Heme</keyword>
<sequence length="103" mass="10692" precursor="true">MKRVLLLSSLCAALSFGLAVSGVAADGAALYKSCIGCHGADGSKAAMGSAKPVKGQGAEELYKKMKGYADGSYGGERKAMMTNAVKKYSDEELKALADYMSKL</sequence>
<name>A0A0H3A8G1_NITV4</name>
<evidence type="ECO:0000256" key="2">
    <source>
        <dbReference type="ARBA" id="ARBA00022723"/>
    </source>
</evidence>
<evidence type="ECO:0000256" key="1">
    <source>
        <dbReference type="ARBA" id="ARBA00022617"/>
    </source>
</evidence>
<dbReference type="InterPro" id="IPR009056">
    <property type="entry name" value="Cyt_c-like_dom"/>
</dbReference>
<dbReference type="RefSeq" id="WP_010939104.1">
    <property type="nucleotide sequence ID" value="NC_008751.1"/>
</dbReference>
<organism evidence="7 8">
    <name type="scientific">Nitratidesulfovibrio vulgaris (strain DP4)</name>
    <name type="common">Desulfovibrio vulgaris</name>
    <dbReference type="NCBI Taxonomy" id="391774"/>
    <lineage>
        <taxon>Bacteria</taxon>
        <taxon>Pseudomonadati</taxon>
        <taxon>Thermodesulfobacteriota</taxon>
        <taxon>Desulfovibrionia</taxon>
        <taxon>Desulfovibrionales</taxon>
        <taxon>Desulfovibrionaceae</taxon>
        <taxon>Nitratidesulfovibrio</taxon>
    </lineage>
</organism>
<dbReference type="HOGENOM" id="CLU_128253_3_1_7"/>
<feature type="chain" id="PRO_5002604111" evidence="5">
    <location>
        <begin position="25"/>
        <end position="103"/>
    </location>
</feature>
<reference evidence="8" key="1">
    <citation type="journal article" date="2009" name="Environ. Microbiol.">
        <title>Contribution of mobile genetic elements to Desulfovibrio vulgaris genome plasticity.</title>
        <authorList>
            <person name="Walker C.B."/>
            <person name="Stolyar S."/>
            <person name="Chivian D."/>
            <person name="Pinel N."/>
            <person name="Gabster J.A."/>
            <person name="Dehal P.S."/>
            <person name="He Z."/>
            <person name="Yang Z.K."/>
            <person name="Yen H.C."/>
            <person name="Zhou J."/>
            <person name="Wall J.D."/>
            <person name="Hazen T.C."/>
            <person name="Arkin A.P."/>
            <person name="Stahl D.A."/>
        </authorList>
    </citation>
    <scope>NUCLEOTIDE SEQUENCE [LARGE SCALE GENOMIC DNA]</scope>
    <source>
        <strain evidence="8">DP4</strain>
    </source>
</reference>
<evidence type="ECO:0000256" key="5">
    <source>
        <dbReference type="SAM" id="SignalP"/>
    </source>
</evidence>
<evidence type="ECO:0000256" key="3">
    <source>
        <dbReference type="ARBA" id="ARBA00023004"/>
    </source>
</evidence>
<evidence type="ECO:0000256" key="4">
    <source>
        <dbReference type="PROSITE-ProRule" id="PRU00433"/>
    </source>
</evidence>
<dbReference type="GO" id="GO:0020037">
    <property type="term" value="F:heme binding"/>
    <property type="evidence" value="ECO:0007669"/>
    <property type="project" value="InterPro"/>
</dbReference>
<dbReference type="PROSITE" id="PS51007">
    <property type="entry name" value="CYTC"/>
    <property type="match status" value="1"/>
</dbReference>
<dbReference type="SMR" id="A0A0H3A8G1"/>
<dbReference type="Gene3D" id="1.10.760.10">
    <property type="entry name" value="Cytochrome c-like domain"/>
    <property type="match status" value="1"/>
</dbReference>
<dbReference type="SUPFAM" id="SSF46626">
    <property type="entry name" value="Cytochrome c"/>
    <property type="match status" value="1"/>
</dbReference>
<dbReference type="AlphaFoldDB" id="A0A0H3A8G1"/>
<accession>A0A0H3A8G1</accession>
<keyword evidence="3 4" id="KW-0408">Iron</keyword>
<protein>
    <submittedName>
        <fullName evidence="7">Cytochrome c, class I</fullName>
    </submittedName>
</protein>
<evidence type="ECO:0000259" key="6">
    <source>
        <dbReference type="PROSITE" id="PS51007"/>
    </source>
</evidence>
<dbReference type="KEGG" id="dvl:Dvul_1343"/>
<feature type="signal peptide" evidence="5">
    <location>
        <begin position="1"/>
        <end position="24"/>
    </location>
</feature>
<dbReference type="GO" id="GO:0009055">
    <property type="term" value="F:electron transfer activity"/>
    <property type="evidence" value="ECO:0007669"/>
    <property type="project" value="InterPro"/>
</dbReference>
<evidence type="ECO:0000313" key="7">
    <source>
        <dbReference type="EMBL" id="ABM28361.1"/>
    </source>
</evidence>
<proteinExistence type="predicted"/>
<dbReference type="Proteomes" id="UP000009173">
    <property type="component" value="Chromosome"/>
</dbReference>
<dbReference type="InterPro" id="IPR036909">
    <property type="entry name" value="Cyt_c-like_dom_sf"/>
</dbReference>